<accession>A0ABT6JGR0</accession>
<feature type="transmembrane region" description="Helical" evidence="1">
    <location>
        <begin position="107"/>
        <end position="124"/>
    </location>
</feature>
<name>A0ABT6JGR0_9GAMM</name>
<sequence>MDLDVAGARTAREVAGWVPPLARLGYAAKGVVYGLVGWIALRAAMEAGSPEGASGALAELTDERGGSLMLVLVAAGLLCHVLWRVVQAVLDPEHPRGSDAKRWAMRAFYGLSAVIYGSLAWTAWRLSRGASDGGDAGEGRELWIRTLLEQPLGAWLVMLVGIGVMGYGLHQLRKAWTGDVDRKMAGADVRVSRGVHLLGRVGTAARGVVLLPIGWFVFVAGREFRSDAAAGTEDVLRMLGHGWLLVAVAVGLMAYGAHQVAKALYRRIDGPG</sequence>
<evidence type="ECO:0000313" key="3">
    <source>
        <dbReference type="EMBL" id="MDH5829221.1"/>
    </source>
</evidence>
<keyword evidence="1" id="KW-0472">Membrane</keyword>
<feature type="transmembrane region" description="Helical" evidence="1">
    <location>
        <begin position="238"/>
        <end position="257"/>
    </location>
</feature>
<evidence type="ECO:0000259" key="2">
    <source>
        <dbReference type="Pfam" id="PF06724"/>
    </source>
</evidence>
<feature type="transmembrane region" description="Helical" evidence="1">
    <location>
        <begin position="197"/>
        <end position="218"/>
    </location>
</feature>
<feature type="domain" description="DUF1206" evidence="2">
    <location>
        <begin position="24"/>
        <end position="90"/>
    </location>
</feature>
<keyword evidence="1" id="KW-1133">Transmembrane helix</keyword>
<dbReference type="Pfam" id="PF06724">
    <property type="entry name" value="DUF1206"/>
    <property type="match status" value="3"/>
</dbReference>
<reference evidence="3 4" key="1">
    <citation type="submission" date="2023-04" db="EMBL/GenBank/DDBJ databases">
        <title>Luteimonas sp. M1R5S18.</title>
        <authorList>
            <person name="Sun J.-Q."/>
        </authorList>
    </citation>
    <scope>NUCLEOTIDE SEQUENCE [LARGE SCALE GENOMIC DNA]</scope>
    <source>
        <strain evidence="3 4">M1R5S18</strain>
    </source>
</reference>
<proteinExistence type="predicted"/>
<comment type="caution">
    <text evidence="3">The sequence shown here is derived from an EMBL/GenBank/DDBJ whole genome shotgun (WGS) entry which is preliminary data.</text>
</comment>
<keyword evidence="4" id="KW-1185">Reference proteome</keyword>
<evidence type="ECO:0000256" key="1">
    <source>
        <dbReference type="SAM" id="Phobius"/>
    </source>
</evidence>
<protein>
    <submittedName>
        <fullName evidence="3">DUF1206 domain-containing protein</fullName>
    </submittedName>
</protein>
<dbReference type="Proteomes" id="UP001156831">
    <property type="component" value="Unassembled WGS sequence"/>
</dbReference>
<dbReference type="InterPro" id="IPR009597">
    <property type="entry name" value="DUF1206"/>
</dbReference>
<feature type="transmembrane region" description="Helical" evidence="1">
    <location>
        <begin position="152"/>
        <end position="169"/>
    </location>
</feature>
<feature type="transmembrane region" description="Helical" evidence="1">
    <location>
        <begin position="65"/>
        <end position="86"/>
    </location>
</feature>
<keyword evidence="1" id="KW-0812">Transmembrane</keyword>
<gene>
    <name evidence="3" type="ORF">QFW80_01635</name>
</gene>
<dbReference type="EMBL" id="JARXRN010000016">
    <property type="protein sequence ID" value="MDH5829221.1"/>
    <property type="molecule type" value="Genomic_DNA"/>
</dbReference>
<feature type="transmembrane region" description="Helical" evidence="1">
    <location>
        <begin position="26"/>
        <end position="45"/>
    </location>
</feature>
<evidence type="ECO:0000313" key="4">
    <source>
        <dbReference type="Proteomes" id="UP001156831"/>
    </source>
</evidence>
<feature type="domain" description="DUF1206" evidence="2">
    <location>
        <begin position="201"/>
        <end position="266"/>
    </location>
</feature>
<organism evidence="3 4">
    <name type="scientific">Luteimonas rhizosphaericola</name>
    <dbReference type="NCBI Taxonomy" id="3042024"/>
    <lineage>
        <taxon>Bacteria</taxon>
        <taxon>Pseudomonadati</taxon>
        <taxon>Pseudomonadota</taxon>
        <taxon>Gammaproteobacteria</taxon>
        <taxon>Lysobacterales</taxon>
        <taxon>Lysobacteraceae</taxon>
        <taxon>Luteimonas</taxon>
    </lineage>
</organism>
<feature type="domain" description="DUF1206" evidence="2">
    <location>
        <begin position="109"/>
        <end position="178"/>
    </location>
</feature>
<dbReference type="RefSeq" id="WP_280599276.1">
    <property type="nucleotide sequence ID" value="NZ_JARXRN010000016.1"/>
</dbReference>